<dbReference type="InterPro" id="IPR000836">
    <property type="entry name" value="PRTase_dom"/>
</dbReference>
<dbReference type="Proteomes" id="UP000019151">
    <property type="component" value="Chromosome"/>
</dbReference>
<dbReference type="CDD" id="cd06223">
    <property type="entry name" value="PRTases_typeI"/>
    <property type="match status" value="1"/>
</dbReference>
<feature type="binding site" evidence="7">
    <location>
        <position position="146"/>
    </location>
    <ligand>
        <name>orotate</name>
        <dbReference type="ChEBI" id="CHEBI:30839"/>
    </ligand>
</feature>
<comment type="catalytic activity">
    <reaction evidence="7">
        <text>orotidine 5'-phosphate + diphosphate = orotate + 5-phospho-alpha-D-ribose 1-diphosphate</text>
        <dbReference type="Rhea" id="RHEA:10380"/>
        <dbReference type="ChEBI" id="CHEBI:30839"/>
        <dbReference type="ChEBI" id="CHEBI:33019"/>
        <dbReference type="ChEBI" id="CHEBI:57538"/>
        <dbReference type="ChEBI" id="CHEBI:58017"/>
        <dbReference type="EC" id="2.4.2.10"/>
    </reaction>
</comment>
<evidence type="ECO:0000256" key="5">
    <source>
        <dbReference type="ARBA" id="ARBA00022842"/>
    </source>
</evidence>
<dbReference type="InParanoid" id="W0RE40"/>
<dbReference type="InterPro" id="IPR029057">
    <property type="entry name" value="PRTase-like"/>
</dbReference>
<evidence type="ECO:0000256" key="1">
    <source>
        <dbReference type="ARBA" id="ARBA00004889"/>
    </source>
</evidence>
<feature type="binding site" evidence="7">
    <location>
        <position position="118"/>
    </location>
    <ligand>
        <name>orotate</name>
        <dbReference type="ChEBI" id="CHEBI:30839"/>
    </ligand>
</feature>
<keyword evidence="6 7" id="KW-0665">Pyrimidine biosynthesis</keyword>
<accession>W0RE40</accession>
<dbReference type="GO" id="GO:0019856">
    <property type="term" value="P:pyrimidine nucleobase biosynthetic process"/>
    <property type="evidence" value="ECO:0007669"/>
    <property type="project" value="TreeGrafter"/>
</dbReference>
<comment type="caution">
    <text evidence="7">Lacks conserved residue(s) required for the propagation of feature annotation.</text>
</comment>
<evidence type="ECO:0000256" key="4">
    <source>
        <dbReference type="ARBA" id="ARBA00022679"/>
    </source>
</evidence>
<comment type="function">
    <text evidence="7">Catalyzes the transfer of a ribosyl phosphate group from 5-phosphoribose 1-diphosphate to orotate, leading to the formation of orotidine monophosphate (OMP).</text>
</comment>
<comment type="pathway">
    <text evidence="1 7">Pyrimidine metabolism; UMP biosynthesis via de novo pathway; UMP from orotate: step 1/2.</text>
</comment>
<dbReference type="InterPro" id="IPR004467">
    <property type="entry name" value="Or_phspho_trans_dom"/>
</dbReference>
<keyword evidence="5 7" id="KW-0460">Magnesium</keyword>
<evidence type="ECO:0000256" key="6">
    <source>
        <dbReference type="ARBA" id="ARBA00022975"/>
    </source>
</evidence>
<dbReference type="UniPathway" id="UPA00070">
    <property type="reaction ID" value="UER00119"/>
</dbReference>
<dbReference type="GO" id="GO:0004588">
    <property type="term" value="F:orotate phosphoribosyltransferase activity"/>
    <property type="evidence" value="ECO:0007669"/>
    <property type="project" value="UniProtKB-UniRule"/>
</dbReference>
<comment type="cofactor">
    <cofactor evidence="7">
        <name>Mg(2+)</name>
        <dbReference type="ChEBI" id="CHEBI:18420"/>
    </cofactor>
</comment>
<dbReference type="PANTHER" id="PTHR19278:SF9">
    <property type="entry name" value="URIDINE 5'-MONOPHOSPHATE SYNTHASE"/>
    <property type="match status" value="1"/>
</dbReference>
<dbReference type="EMBL" id="CP007128">
    <property type="protein sequence ID" value="AHG88682.1"/>
    <property type="molecule type" value="Genomic_DNA"/>
</dbReference>
<comment type="subunit">
    <text evidence="7">Homodimer.</text>
</comment>
<proteinExistence type="inferred from homology"/>
<name>W0RE40_9BACT</name>
<dbReference type="Gene3D" id="3.40.50.2020">
    <property type="match status" value="1"/>
</dbReference>
<keyword evidence="9" id="KW-1185">Reference proteome</keyword>
<evidence type="ECO:0000256" key="7">
    <source>
        <dbReference type="HAMAP-Rule" id="MF_01208"/>
    </source>
</evidence>
<dbReference type="NCBIfam" id="TIGR00336">
    <property type="entry name" value="pyrE"/>
    <property type="match status" value="1"/>
</dbReference>
<feature type="binding site" evidence="7">
    <location>
        <position position="92"/>
    </location>
    <ligand>
        <name>5-phospho-alpha-D-ribose 1-diphosphate</name>
        <dbReference type="ChEBI" id="CHEBI:58017"/>
        <note>ligand shared between dimeric partners</note>
    </ligand>
</feature>
<dbReference type="GO" id="GO:0044205">
    <property type="term" value="P:'de novo' UMP biosynthetic process"/>
    <property type="evidence" value="ECO:0007669"/>
    <property type="project" value="UniProtKB-UniRule"/>
</dbReference>
<dbReference type="FunFam" id="3.40.50.2020:FF:000029">
    <property type="entry name" value="Orotate phosphoribosyltransferase"/>
    <property type="match status" value="1"/>
</dbReference>
<keyword evidence="4 7" id="KW-0808">Transferase</keyword>
<organism evidence="8 9">
    <name type="scientific">Gemmatirosa kalamazoonensis</name>
    <dbReference type="NCBI Taxonomy" id="861299"/>
    <lineage>
        <taxon>Bacteria</taxon>
        <taxon>Pseudomonadati</taxon>
        <taxon>Gemmatimonadota</taxon>
        <taxon>Gemmatimonadia</taxon>
        <taxon>Gemmatimonadales</taxon>
        <taxon>Gemmatimonadaceae</taxon>
        <taxon>Gemmatirosa</taxon>
    </lineage>
</organism>
<dbReference type="SUPFAM" id="SSF53271">
    <property type="entry name" value="PRTase-like"/>
    <property type="match status" value="1"/>
</dbReference>
<dbReference type="PATRIC" id="fig|861299.3.peg.1161"/>
<dbReference type="InterPro" id="IPR023031">
    <property type="entry name" value="OPRT"/>
</dbReference>
<protein>
    <recommendedName>
        <fullName evidence="2 7">Orotate phosphoribosyltransferase</fullName>
        <shortName evidence="7">OPRT</shortName>
        <shortName evidence="7">OPRTase</shortName>
        <ecNumber evidence="2 7">2.4.2.10</ecNumber>
    </recommendedName>
</protein>
<feature type="binding site" description="in other chain" evidence="7">
    <location>
        <begin position="114"/>
        <end position="122"/>
    </location>
    <ligand>
        <name>5-phospho-alpha-D-ribose 1-diphosphate</name>
        <dbReference type="ChEBI" id="CHEBI:58017"/>
        <note>ligand shared between dimeric partners</note>
    </ligand>
</feature>
<gene>
    <name evidence="7" type="primary">pyrE</name>
    <name evidence="8" type="ORF">J421_1145</name>
</gene>
<dbReference type="GO" id="GO:0000287">
    <property type="term" value="F:magnesium ion binding"/>
    <property type="evidence" value="ECO:0007669"/>
    <property type="project" value="UniProtKB-UniRule"/>
</dbReference>
<dbReference type="HOGENOM" id="CLU_074878_2_1_0"/>
<feature type="binding site" evidence="7">
    <location>
        <position position="88"/>
    </location>
    <ligand>
        <name>5-phospho-alpha-D-ribose 1-diphosphate</name>
        <dbReference type="ChEBI" id="CHEBI:58017"/>
        <note>ligand shared between dimeric partners</note>
    </ligand>
</feature>
<reference evidence="8 9" key="1">
    <citation type="journal article" date="2014" name="Genome Announc.">
        <title>Genome Sequence and Methylome of Soil Bacterium Gemmatirosa kalamazoonensis KBS708T, a Member of the Rarely Cultivated Gemmatimonadetes Phylum.</title>
        <authorList>
            <person name="Debruyn J.M."/>
            <person name="Radosevich M."/>
            <person name="Wommack K.E."/>
            <person name="Polson S.W."/>
            <person name="Hauser L.J."/>
            <person name="Fawaz M.N."/>
            <person name="Korlach J."/>
            <person name="Tsai Y.C."/>
        </authorList>
    </citation>
    <scope>NUCLEOTIDE SEQUENCE [LARGE SCALE GENOMIC DNA]</scope>
    <source>
        <strain evidence="8 9">KBS708</strain>
    </source>
</reference>
<evidence type="ECO:0000256" key="2">
    <source>
        <dbReference type="ARBA" id="ARBA00011971"/>
    </source>
</evidence>
<evidence type="ECO:0000313" key="8">
    <source>
        <dbReference type="EMBL" id="AHG88682.1"/>
    </source>
</evidence>
<comment type="similarity">
    <text evidence="7">Belongs to the purine/pyrimidine phosphoribosyltransferase family. PyrE subfamily.</text>
</comment>
<feature type="binding site" evidence="7">
    <location>
        <position position="94"/>
    </location>
    <ligand>
        <name>5-phospho-alpha-D-ribose 1-diphosphate</name>
        <dbReference type="ChEBI" id="CHEBI:58017"/>
        <note>ligand shared between dimeric partners</note>
    </ligand>
</feature>
<evidence type="ECO:0000313" key="9">
    <source>
        <dbReference type="Proteomes" id="UP000019151"/>
    </source>
</evidence>
<keyword evidence="3 7" id="KW-0328">Glycosyltransferase</keyword>
<sequence>MLAERSARRGQFTLSSGRTSSLYIDARLTTMSPDGLALIGPTALAAFDRAGWDVNAVGGLTLGADPVSYAIAYASALADRPLRAFTVRKEAKTHGTGRLIEGPFQAGDRVAVIEDVITTGGSARRAIEAVRGAGGEVVGVLAVVDREEGGREAIEQDGVPVIALVRASDVVALLPG</sequence>
<dbReference type="AlphaFoldDB" id="W0RE40"/>
<dbReference type="EC" id="2.4.2.10" evidence="2 7"/>
<dbReference type="eggNOG" id="COG0461">
    <property type="taxonomic scope" value="Bacteria"/>
</dbReference>
<dbReference type="PANTHER" id="PTHR19278">
    <property type="entry name" value="OROTATE PHOSPHORIBOSYLTRANSFERASE"/>
    <property type="match status" value="1"/>
</dbReference>
<feature type="binding site" description="in other chain" evidence="7">
    <location>
        <position position="89"/>
    </location>
    <ligand>
        <name>5-phospho-alpha-D-ribose 1-diphosphate</name>
        <dbReference type="ChEBI" id="CHEBI:58017"/>
        <note>ligand shared between dimeric partners</note>
    </ligand>
</feature>
<evidence type="ECO:0000256" key="3">
    <source>
        <dbReference type="ARBA" id="ARBA00022676"/>
    </source>
</evidence>
<dbReference type="STRING" id="861299.J421_1145"/>
<dbReference type="KEGG" id="gba:J421_1145"/>
<dbReference type="FunCoup" id="W0RE40">
    <property type="interactions" value="198"/>
</dbReference>
<dbReference type="HAMAP" id="MF_01208">
    <property type="entry name" value="PyrE"/>
    <property type="match status" value="1"/>
</dbReference>